<dbReference type="AlphaFoldDB" id="A0A0B7C327"/>
<organism evidence="1">
    <name type="scientific">Arion vulgaris</name>
    <dbReference type="NCBI Taxonomy" id="1028688"/>
    <lineage>
        <taxon>Eukaryota</taxon>
        <taxon>Metazoa</taxon>
        <taxon>Spiralia</taxon>
        <taxon>Lophotrochozoa</taxon>
        <taxon>Mollusca</taxon>
        <taxon>Gastropoda</taxon>
        <taxon>Heterobranchia</taxon>
        <taxon>Euthyneura</taxon>
        <taxon>Panpulmonata</taxon>
        <taxon>Eupulmonata</taxon>
        <taxon>Stylommatophora</taxon>
        <taxon>Helicina</taxon>
        <taxon>Arionoidea</taxon>
        <taxon>Arionidae</taxon>
        <taxon>Arion</taxon>
    </lineage>
</organism>
<feature type="non-terminal residue" evidence="1">
    <location>
        <position position="70"/>
    </location>
</feature>
<sequence>TVNLTSMTQNVTKESCVRDLQFHQVKQVAIQTTKVNKSHTCFGVTGRLQLGHTLYLLDKKGKKMINPQHS</sequence>
<proteinExistence type="predicted"/>
<reference evidence="1" key="1">
    <citation type="submission" date="2014-12" db="EMBL/GenBank/DDBJ databases">
        <title>Insight into the proteome of Arion vulgaris.</title>
        <authorList>
            <person name="Aradska J."/>
            <person name="Bulat T."/>
            <person name="Smidak R."/>
            <person name="Sarate P."/>
            <person name="Gangsoo J."/>
            <person name="Sialana F."/>
            <person name="Bilban M."/>
            <person name="Lubec G."/>
        </authorList>
    </citation>
    <scope>NUCLEOTIDE SEQUENCE</scope>
    <source>
        <tissue evidence="1">Skin</tissue>
    </source>
</reference>
<feature type="non-terminal residue" evidence="1">
    <location>
        <position position="1"/>
    </location>
</feature>
<accession>A0A0B7C327</accession>
<evidence type="ECO:0000313" key="1">
    <source>
        <dbReference type="EMBL" id="CEK99587.1"/>
    </source>
</evidence>
<name>A0A0B7C327_9EUPU</name>
<gene>
    <name evidence="1" type="primary">ORF221633</name>
</gene>
<protein>
    <submittedName>
        <fullName evidence="1">Uncharacterized protein</fullName>
    </submittedName>
</protein>
<dbReference type="EMBL" id="HACG01052716">
    <property type="protein sequence ID" value="CEK99587.1"/>
    <property type="molecule type" value="Transcribed_RNA"/>
</dbReference>